<keyword evidence="8" id="KW-0418">Kinase</keyword>
<comment type="catalytic activity">
    <reaction evidence="13">
        <text>L-threonyl-[protein] + ATP = O-phospho-L-threonyl-[protein] + ADP + H(+)</text>
        <dbReference type="Rhea" id="RHEA:46608"/>
        <dbReference type="Rhea" id="RHEA-COMP:11060"/>
        <dbReference type="Rhea" id="RHEA-COMP:11605"/>
        <dbReference type="ChEBI" id="CHEBI:15378"/>
        <dbReference type="ChEBI" id="CHEBI:30013"/>
        <dbReference type="ChEBI" id="CHEBI:30616"/>
        <dbReference type="ChEBI" id="CHEBI:61977"/>
        <dbReference type="ChEBI" id="CHEBI:456216"/>
        <dbReference type="EC" id="2.7.11.1"/>
    </reaction>
</comment>
<dbReference type="PROSITE" id="PS00107">
    <property type="entry name" value="PROTEIN_KINASE_ATP"/>
    <property type="match status" value="1"/>
</dbReference>
<keyword evidence="18" id="KW-1185">Reference proteome</keyword>
<dbReference type="InterPro" id="IPR011009">
    <property type="entry name" value="Kinase-like_dom_sf"/>
</dbReference>
<dbReference type="InterPro" id="IPR008271">
    <property type="entry name" value="Ser/Thr_kinase_AS"/>
</dbReference>
<keyword evidence="3" id="KW-0723">Serine/threonine-protein kinase</keyword>
<evidence type="ECO:0000256" key="11">
    <source>
        <dbReference type="ARBA" id="ARBA00023136"/>
    </source>
</evidence>
<dbReference type="InterPro" id="IPR017441">
    <property type="entry name" value="Protein_kinase_ATP_BS"/>
</dbReference>
<feature type="binding site" evidence="15">
    <location>
        <position position="668"/>
    </location>
    <ligand>
        <name>ATP</name>
        <dbReference type="ChEBI" id="CHEBI:30616"/>
    </ligand>
</feature>
<dbReference type="CDD" id="cd14066">
    <property type="entry name" value="STKc_IRAK"/>
    <property type="match status" value="1"/>
</dbReference>
<dbReference type="Pfam" id="PF13947">
    <property type="entry name" value="GUB_WAK_bind"/>
    <property type="match status" value="2"/>
</dbReference>
<dbReference type="PANTHER" id="PTHR47974:SF24">
    <property type="entry name" value="RECEPTOR-LIKE SERINE_THREONINE-PROTEIN KINASE"/>
    <property type="match status" value="1"/>
</dbReference>
<keyword evidence="4" id="KW-0808">Transferase</keyword>
<evidence type="ECO:0000256" key="14">
    <source>
        <dbReference type="ARBA" id="ARBA00048679"/>
    </source>
</evidence>
<evidence type="ECO:0000256" key="7">
    <source>
        <dbReference type="ARBA" id="ARBA00022741"/>
    </source>
</evidence>
<evidence type="ECO:0000256" key="9">
    <source>
        <dbReference type="ARBA" id="ARBA00022840"/>
    </source>
</evidence>
<evidence type="ECO:0000256" key="4">
    <source>
        <dbReference type="ARBA" id="ARBA00022679"/>
    </source>
</evidence>
<dbReference type="InterPro" id="IPR032872">
    <property type="entry name" value="WAK_assoc_C"/>
</dbReference>
<evidence type="ECO:0000256" key="5">
    <source>
        <dbReference type="ARBA" id="ARBA00022692"/>
    </source>
</evidence>
<keyword evidence="6" id="KW-0732">Signal</keyword>
<evidence type="ECO:0000313" key="17">
    <source>
        <dbReference type="EMBL" id="KAH0938041.1"/>
    </source>
</evidence>
<dbReference type="Pfam" id="PF14380">
    <property type="entry name" value="WAK_assoc"/>
    <property type="match status" value="3"/>
</dbReference>
<keyword evidence="5" id="KW-0812">Transmembrane</keyword>
<evidence type="ECO:0000256" key="1">
    <source>
        <dbReference type="ARBA" id="ARBA00004479"/>
    </source>
</evidence>
<feature type="domain" description="Protein kinase" evidence="16">
    <location>
        <begin position="640"/>
        <end position="918"/>
    </location>
</feature>
<evidence type="ECO:0000313" key="18">
    <source>
        <dbReference type="Proteomes" id="UP000824890"/>
    </source>
</evidence>
<comment type="caution">
    <text evidence="17">The sequence shown here is derived from an EMBL/GenBank/DDBJ whole genome shotgun (WGS) entry which is preliminary data.</text>
</comment>
<dbReference type="Pfam" id="PF07714">
    <property type="entry name" value="PK_Tyr_Ser-Thr"/>
    <property type="match status" value="1"/>
</dbReference>
<evidence type="ECO:0000256" key="10">
    <source>
        <dbReference type="ARBA" id="ARBA00022989"/>
    </source>
</evidence>
<dbReference type="InterPro" id="IPR001245">
    <property type="entry name" value="Ser-Thr/Tyr_kinase_cat_dom"/>
</dbReference>
<proteinExistence type="predicted"/>
<gene>
    <name evidence="17" type="ORF">HID58_005502</name>
</gene>
<reference evidence="17 18" key="1">
    <citation type="submission" date="2021-05" db="EMBL/GenBank/DDBJ databases">
        <title>Genome Assembly of Synthetic Allotetraploid Brassica napus Reveals Homoeologous Exchanges between Subgenomes.</title>
        <authorList>
            <person name="Davis J.T."/>
        </authorList>
    </citation>
    <scope>NUCLEOTIDE SEQUENCE [LARGE SCALE GENOMIC DNA]</scope>
    <source>
        <strain evidence="18">cv. Da-Ae</strain>
        <tissue evidence="17">Seedling</tissue>
    </source>
</reference>
<dbReference type="SMART" id="SM00220">
    <property type="entry name" value="S_TKc"/>
    <property type="match status" value="1"/>
</dbReference>
<evidence type="ECO:0000256" key="15">
    <source>
        <dbReference type="PROSITE-ProRule" id="PRU10141"/>
    </source>
</evidence>
<dbReference type="Gene3D" id="3.30.200.20">
    <property type="entry name" value="Phosphorylase Kinase, domain 1"/>
    <property type="match status" value="1"/>
</dbReference>
<dbReference type="EMBL" id="JAGKQM010000002">
    <property type="protein sequence ID" value="KAH0938041.1"/>
    <property type="molecule type" value="Genomic_DNA"/>
</dbReference>
<dbReference type="InterPro" id="IPR025287">
    <property type="entry name" value="WAK_GUB"/>
</dbReference>
<evidence type="ECO:0000256" key="3">
    <source>
        <dbReference type="ARBA" id="ARBA00022527"/>
    </source>
</evidence>
<evidence type="ECO:0000256" key="13">
    <source>
        <dbReference type="ARBA" id="ARBA00047899"/>
    </source>
</evidence>
<dbReference type="PANTHER" id="PTHR47974">
    <property type="entry name" value="OS07G0415500 PROTEIN"/>
    <property type="match status" value="1"/>
</dbReference>
<comment type="catalytic activity">
    <reaction evidence="14">
        <text>L-seryl-[protein] + ATP = O-phospho-L-seryl-[protein] + ADP + H(+)</text>
        <dbReference type="Rhea" id="RHEA:17989"/>
        <dbReference type="Rhea" id="RHEA-COMP:9863"/>
        <dbReference type="Rhea" id="RHEA-COMP:11604"/>
        <dbReference type="ChEBI" id="CHEBI:15378"/>
        <dbReference type="ChEBI" id="CHEBI:29999"/>
        <dbReference type="ChEBI" id="CHEBI:30616"/>
        <dbReference type="ChEBI" id="CHEBI:83421"/>
        <dbReference type="ChEBI" id="CHEBI:456216"/>
        <dbReference type="EC" id="2.7.11.1"/>
    </reaction>
</comment>
<dbReference type="PROSITE" id="PS00108">
    <property type="entry name" value="PROTEIN_KINASE_ST"/>
    <property type="match status" value="1"/>
</dbReference>
<accession>A0ABQ8E8Q1</accession>
<protein>
    <recommendedName>
        <fullName evidence="2">non-specific serine/threonine protein kinase</fullName>
        <ecNumber evidence="2">2.7.11.1</ecNumber>
    </recommendedName>
</protein>
<dbReference type="PROSITE" id="PS50011">
    <property type="entry name" value="PROTEIN_KINASE_DOM"/>
    <property type="match status" value="1"/>
</dbReference>
<keyword evidence="9 15" id="KW-0067">ATP-binding</keyword>
<comment type="subcellular location">
    <subcellularLocation>
        <location evidence="1">Membrane</location>
        <topology evidence="1">Single-pass type I membrane protein</topology>
    </subcellularLocation>
</comment>
<evidence type="ECO:0000256" key="6">
    <source>
        <dbReference type="ARBA" id="ARBA00022729"/>
    </source>
</evidence>
<keyword evidence="10" id="KW-1133">Transmembrane helix</keyword>
<organism evidence="17 18">
    <name type="scientific">Brassica napus</name>
    <name type="common">Rape</name>
    <dbReference type="NCBI Taxonomy" id="3708"/>
    <lineage>
        <taxon>Eukaryota</taxon>
        <taxon>Viridiplantae</taxon>
        <taxon>Streptophyta</taxon>
        <taxon>Embryophyta</taxon>
        <taxon>Tracheophyta</taxon>
        <taxon>Spermatophyta</taxon>
        <taxon>Magnoliopsida</taxon>
        <taxon>eudicotyledons</taxon>
        <taxon>Gunneridae</taxon>
        <taxon>Pentapetalae</taxon>
        <taxon>rosids</taxon>
        <taxon>malvids</taxon>
        <taxon>Brassicales</taxon>
        <taxon>Brassicaceae</taxon>
        <taxon>Brassiceae</taxon>
        <taxon>Brassica</taxon>
    </lineage>
</organism>
<evidence type="ECO:0000256" key="12">
    <source>
        <dbReference type="ARBA" id="ARBA00023180"/>
    </source>
</evidence>
<keyword evidence="12" id="KW-0325">Glycoprotein</keyword>
<dbReference type="Gene3D" id="1.10.510.10">
    <property type="entry name" value="Transferase(Phosphotransferase) domain 1"/>
    <property type="match status" value="1"/>
</dbReference>
<keyword evidence="7 15" id="KW-0547">Nucleotide-binding</keyword>
<dbReference type="InterPro" id="IPR000719">
    <property type="entry name" value="Prot_kinase_dom"/>
</dbReference>
<evidence type="ECO:0000259" key="16">
    <source>
        <dbReference type="PROSITE" id="PS50011"/>
    </source>
</evidence>
<dbReference type="EC" id="2.7.11.1" evidence="2"/>
<dbReference type="Proteomes" id="UP000824890">
    <property type="component" value="Unassembled WGS sequence"/>
</dbReference>
<evidence type="ECO:0000256" key="2">
    <source>
        <dbReference type="ARBA" id="ARBA00012513"/>
    </source>
</evidence>
<sequence length="954" mass="106075">MTHLESALREGFEVKVNIDENACQECLSSHAFCGFDQTFPSGVKCGPLYPQDAEDIRRRCSASFSCGDQKDLMYPFWIPGREDCGHPDFKLECNASFAELTISSVKFRILEMNYSSRVITLSRSDYISNICPLNPVSAPFEENVIPFAPDTEMLTIYYDCRTELTQSVSTYVGEISCHDDVRSYYVTRNLSSPLLNGVRGLINDFKGICRRNVSIPASRPALDTLERTPTPYNLKKALEEGFDLAFNEDCSLCMVSGGACGYTQISSRFVCYCDGWVHTNICDHLFWGAHCSQIKPIMYFISIYPLVFFFLFSIFHHLPCASSKLELCETLFECGNITAGFPFWGGTRHRNCGHPLLELLCNKNSSTSIIISDQEYSVFHLNQTSNTIKLTRPDFLGSFCSSAFTNTTLPPQIFELLPTYKNITVFYHCDPFLPYLSSHTCPKIGLISLSENHNGTCRNGFTVNVPKSFIATEKKLNMTNLESVLSKGFEVKLKIDRKACQQCLSTHGSCGFNQTLPLRNKCNPLHPQTKSVGACGNNQTLSRFVCYHNHTSGYGPRMSDGLSSGSVVDSGDHVVTSTAVAIGCAAGVIFLAAFITVCLHCQQISHDPAQQNLKTVPQPNIEPYNPLKKYSYAQVTRITKSFAEVVGKGGFGTVYRGTLCDGRIVAVKVLKDSKGNGEDFLTELATISQTSHVNIVTLLGFCSEGSKRAIIYEFLGNGSLDKFISSKTTVDMDWPTLYGIALGVARGLEYLHHGCRTRIVHFDIKPQNILLDDNLCPKVADFGLAKLCERKESILSLLDTRGTIGYIAPELFSRMYGRVSHKSDVYSYGMLVLEMIGARNKERAAQNSASDASSIYFPEWIYKDIEKGDTGRLNMDGIVCKEEEMVRKMTLVGLWCIQSSPIDRPPMNRVVEMMEGSVDALKVPPRPGLQVQVAPLQESSTLSENISVYTEYDP</sequence>
<evidence type="ECO:0000256" key="8">
    <source>
        <dbReference type="ARBA" id="ARBA00022777"/>
    </source>
</evidence>
<name>A0ABQ8E8Q1_BRANA</name>
<dbReference type="SUPFAM" id="SSF56112">
    <property type="entry name" value="Protein kinase-like (PK-like)"/>
    <property type="match status" value="1"/>
</dbReference>
<keyword evidence="11" id="KW-0472">Membrane</keyword>